<feature type="coiled-coil region" evidence="1">
    <location>
        <begin position="151"/>
        <end position="178"/>
    </location>
</feature>
<dbReference type="EMBL" id="JASCZI010249980">
    <property type="protein sequence ID" value="MED6215351.1"/>
    <property type="molecule type" value="Genomic_DNA"/>
</dbReference>
<evidence type="ECO:0000313" key="3">
    <source>
        <dbReference type="Proteomes" id="UP001341840"/>
    </source>
</evidence>
<organism evidence="2 3">
    <name type="scientific">Stylosanthes scabra</name>
    <dbReference type="NCBI Taxonomy" id="79078"/>
    <lineage>
        <taxon>Eukaryota</taxon>
        <taxon>Viridiplantae</taxon>
        <taxon>Streptophyta</taxon>
        <taxon>Embryophyta</taxon>
        <taxon>Tracheophyta</taxon>
        <taxon>Spermatophyta</taxon>
        <taxon>Magnoliopsida</taxon>
        <taxon>eudicotyledons</taxon>
        <taxon>Gunneridae</taxon>
        <taxon>Pentapetalae</taxon>
        <taxon>rosids</taxon>
        <taxon>fabids</taxon>
        <taxon>Fabales</taxon>
        <taxon>Fabaceae</taxon>
        <taxon>Papilionoideae</taxon>
        <taxon>50 kb inversion clade</taxon>
        <taxon>dalbergioids sensu lato</taxon>
        <taxon>Dalbergieae</taxon>
        <taxon>Pterocarpus clade</taxon>
        <taxon>Stylosanthes</taxon>
    </lineage>
</organism>
<dbReference type="Proteomes" id="UP001341840">
    <property type="component" value="Unassembled WGS sequence"/>
</dbReference>
<sequence length="178" mass="20796">PKESILHKKNRFSREELMSNKILQLKNRFSIKRIDSSAKESILQKGLSVNLVPTEIRILHYLLTYTILPRGGNHGVIQHEDVLVMWAMLKGYKICWPFFIIQHMLKFQGKTNKPIGYGPLWSKIYEYLGVDAQGARKVVIDSRRCIDATTIKQMRRQLEQQSQGVDKVDEEENRLEEE</sequence>
<accession>A0ABU6Z0Q4</accession>
<comment type="caution">
    <text evidence="2">The sequence shown here is derived from an EMBL/GenBank/DDBJ whole genome shotgun (WGS) entry which is preliminary data.</text>
</comment>
<name>A0ABU6Z0Q4_9FABA</name>
<feature type="non-terminal residue" evidence="2">
    <location>
        <position position="1"/>
    </location>
</feature>
<reference evidence="2 3" key="1">
    <citation type="journal article" date="2023" name="Plants (Basel)">
        <title>Bridging the Gap: Combining Genomics and Transcriptomics Approaches to Understand Stylosanthes scabra, an Orphan Legume from the Brazilian Caatinga.</title>
        <authorList>
            <person name="Ferreira-Neto J.R.C."/>
            <person name="da Silva M.D."/>
            <person name="Binneck E."/>
            <person name="de Melo N.F."/>
            <person name="da Silva R.H."/>
            <person name="de Melo A.L.T.M."/>
            <person name="Pandolfi V."/>
            <person name="Bustamante F.O."/>
            <person name="Brasileiro-Vidal A.C."/>
            <person name="Benko-Iseppon A.M."/>
        </authorList>
    </citation>
    <scope>NUCLEOTIDE SEQUENCE [LARGE SCALE GENOMIC DNA]</scope>
    <source>
        <tissue evidence="2">Leaves</tissue>
    </source>
</reference>
<gene>
    <name evidence="2" type="ORF">PIB30_112718</name>
</gene>
<protein>
    <submittedName>
        <fullName evidence="2">Uncharacterized protein</fullName>
    </submittedName>
</protein>
<evidence type="ECO:0000256" key="1">
    <source>
        <dbReference type="SAM" id="Coils"/>
    </source>
</evidence>
<keyword evidence="3" id="KW-1185">Reference proteome</keyword>
<evidence type="ECO:0000313" key="2">
    <source>
        <dbReference type="EMBL" id="MED6215351.1"/>
    </source>
</evidence>
<keyword evidence="1" id="KW-0175">Coiled coil</keyword>
<proteinExistence type="predicted"/>